<evidence type="ECO:0000256" key="2">
    <source>
        <dbReference type="ARBA" id="ARBA00022692"/>
    </source>
</evidence>
<evidence type="ECO:0000256" key="6">
    <source>
        <dbReference type="SAM" id="Phobius"/>
    </source>
</evidence>
<feature type="transmembrane region" description="Helical" evidence="6">
    <location>
        <begin position="257"/>
        <end position="277"/>
    </location>
</feature>
<organism evidence="8 9">
    <name type="scientific">Trichoderma asperellum (strain ATCC 204424 / CBS 433.97 / NBRC 101777)</name>
    <dbReference type="NCBI Taxonomy" id="1042311"/>
    <lineage>
        <taxon>Eukaryota</taxon>
        <taxon>Fungi</taxon>
        <taxon>Dikarya</taxon>
        <taxon>Ascomycota</taxon>
        <taxon>Pezizomycotina</taxon>
        <taxon>Sordariomycetes</taxon>
        <taxon>Hypocreomycetidae</taxon>
        <taxon>Hypocreales</taxon>
        <taxon>Hypocreaceae</taxon>
        <taxon>Trichoderma</taxon>
    </lineage>
</organism>
<keyword evidence="9" id="KW-1185">Reference proteome</keyword>
<feature type="compositionally biased region" description="Polar residues" evidence="5">
    <location>
        <begin position="20"/>
        <end position="34"/>
    </location>
</feature>
<feature type="transmembrane region" description="Helical" evidence="6">
    <location>
        <begin position="289"/>
        <end position="307"/>
    </location>
</feature>
<feature type="transmembrane region" description="Helical" evidence="6">
    <location>
        <begin position="421"/>
        <end position="442"/>
    </location>
</feature>
<dbReference type="InterPro" id="IPR020846">
    <property type="entry name" value="MFS_dom"/>
</dbReference>
<feature type="transmembrane region" description="Helical" evidence="6">
    <location>
        <begin position="156"/>
        <end position="174"/>
    </location>
</feature>
<name>A0A2T3YTP7_TRIA4</name>
<dbReference type="PANTHER" id="PTHR23501:SF81">
    <property type="entry name" value="VACUOLAR BASIC AMINO ACID TRANSPORTER 2"/>
    <property type="match status" value="1"/>
</dbReference>
<gene>
    <name evidence="8" type="ORF">M441DRAFT_178294</name>
</gene>
<evidence type="ECO:0000259" key="7">
    <source>
        <dbReference type="PROSITE" id="PS50850"/>
    </source>
</evidence>
<evidence type="ECO:0000256" key="1">
    <source>
        <dbReference type="ARBA" id="ARBA00004141"/>
    </source>
</evidence>
<dbReference type="FunFam" id="1.20.1250.20:FF:000670">
    <property type="entry name" value="MFS general substrate transporter"/>
    <property type="match status" value="1"/>
</dbReference>
<dbReference type="CDD" id="cd17502">
    <property type="entry name" value="MFS_Azr1_MDR_like"/>
    <property type="match status" value="1"/>
</dbReference>
<reference evidence="8 9" key="1">
    <citation type="submission" date="2016-07" db="EMBL/GenBank/DDBJ databases">
        <title>Multiple horizontal gene transfer events from other fungi enriched the ability of initially mycotrophic Trichoderma (Ascomycota) to feed on dead plant biomass.</title>
        <authorList>
            <consortium name="DOE Joint Genome Institute"/>
            <person name="Aerts A."/>
            <person name="Atanasova L."/>
            <person name="Chenthamara K."/>
            <person name="Zhang J."/>
            <person name="Grujic M."/>
            <person name="Henrissat B."/>
            <person name="Kuo A."/>
            <person name="Salamov A."/>
            <person name="Lipzen A."/>
            <person name="Labutti K."/>
            <person name="Barry K."/>
            <person name="Miao Y."/>
            <person name="Rahimi M.J."/>
            <person name="Shen Q."/>
            <person name="Grigoriev I.V."/>
            <person name="Kubicek C.P."/>
            <person name="Druzhinina I.S."/>
        </authorList>
    </citation>
    <scope>NUCLEOTIDE SEQUENCE [LARGE SCALE GENOMIC DNA]</scope>
    <source>
        <strain evidence="8 9">CBS 433.97</strain>
    </source>
</reference>
<dbReference type="AlphaFoldDB" id="A0A2T3YTP7"/>
<dbReference type="OrthoDB" id="6770063at2759"/>
<dbReference type="Pfam" id="PF07690">
    <property type="entry name" value="MFS_1"/>
    <property type="match status" value="1"/>
</dbReference>
<proteinExistence type="predicted"/>
<dbReference type="InterPro" id="IPR011701">
    <property type="entry name" value="MFS"/>
</dbReference>
<dbReference type="SUPFAM" id="SSF103473">
    <property type="entry name" value="MFS general substrate transporter"/>
    <property type="match status" value="1"/>
</dbReference>
<feature type="transmembrane region" description="Helical" evidence="6">
    <location>
        <begin position="548"/>
        <end position="567"/>
    </location>
</feature>
<feature type="domain" description="Major facilitator superfamily (MFS) profile" evidence="7">
    <location>
        <begin position="64"/>
        <end position="572"/>
    </location>
</feature>
<dbReference type="GO" id="GO:0000329">
    <property type="term" value="C:fungal-type vacuole membrane"/>
    <property type="evidence" value="ECO:0007669"/>
    <property type="project" value="TreeGrafter"/>
</dbReference>
<dbReference type="GO" id="GO:0015174">
    <property type="term" value="F:basic amino acid transmembrane transporter activity"/>
    <property type="evidence" value="ECO:0007669"/>
    <property type="project" value="TreeGrafter"/>
</dbReference>
<accession>A0A2T3YTP7</accession>
<feature type="transmembrane region" description="Helical" evidence="6">
    <location>
        <begin position="328"/>
        <end position="347"/>
    </location>
</feature>
<sequence>MPSTAPATPPPISPPAINLPESSSIDVERQSSPISREDTPLLTTPDDSDDASQAWSPPLGFIPIQLAIMTNVFLYGFDGTITAATYAVISSEFDAANSASWLTTSYLVTATAFQPLYGRVSDIFGRRACFFVSTVVFALGCLGCGVASTVFTLNCMRAITGVGGAGLMTMATIINSDMIPFRKRGMYQAMQNGVVGFGAICGASFGGTIADYIGWRWCFLLQVPFSVFAFIAGYFVLKNQHQGITAEGGFGALWKRVDFSGALLLVTAVSTQLLGLSLGGNELPWSSPWVIGALAISVVLFAVFVRVEGNTTAMPIIPLRMLQGTMPIATQVANLCAGMSMYGYLFMLPLFFQAVLQDSATKAGVRLSLPSLAMPLGGLISGTVMSRWGKLIPLMRTGLVLMTVGQAMVSSWAFSDASWKYVWYIFPSHLGTGMVYPAILFISIASHAHSDHAVSASTTYLVRSLGTVWGVSVTSAIVQNTLSVRLPQVLSEVPDKWRVRPFSLCRFQYFFLSGEIIDEIRHSVEALRTLPPDIQLSARLVYYDGLRLAFVATTLVAAIGVAAAFIANPANLRKTHG</sequence>
<feature type="transmembrane region" description="Helical" evidence="6">
    <location>
        <begin position="367"/>
        <end position="385"/>
    </location>
</feature>
<evidence type="ECO:0000256" key="3">
    <source>
        <dbReference type="ARBA" id="ARBA00022989"/>
    </source>
</evidence>
<keyword evidence="4 6" id="KW-0472">Membrane</keyword>
<keyword evidence="2 6" id="KW-0812">Transmembrane</keyword>
<evidence type="ECO:0000256" key="5">
    <source>
        <dbReference type="SAM" id="MobiDB-lite"/>
    </source>
</evidence>
<dbReference type="InterPro" id="IPR036259">
    <property type="entry name" value="MFS_trans_sf"/>
</dbReference>
<feature type="region of interest" description="Disordered" evidence="5">
    <location>
        <begin position="1"/>
        <end position="52"/>
    </location>
</feature>
<dbReference type="Gene3D" id="1.20.1250.20">
    <property type="entry name" value="MFS general substrate transporter like domains"/>
    <property type="match status" value="2"/>
</dbReference>
<feature type="transmembrane region" description="Helical" evidence="6">
    <location>
        <begin position="219"/>
        <end position="237"/>
    </location>
</feature>
<evidence type="ECO:0000313" key="8">
    <source>
        <dbReference type="EMBL" id="PTB35951.1"/>
    </source>
</evidence>
<feature type="transmembrane region" description="Helical" evidence="6">
    <location>
        <begin position="194"/>
        <end position="213"/>
    </location>
</feature>
<protein>
    <recommendedName>
        <fullName evidence="7">Major facilitator superfamily (MFS) profile domain-containing protein</fullName>
    </recommendedName>
</protein>
<dbReference type="PANTHER" id="PTHR23501">
    <property type="entry name" value="MAJOR FACILITATOR SUPERFAMILY"/>
    <property type="match status" value="1"/>
</dbReference>
<keyword evidence="3 6" id="KW-1133">Transmembrane helix</keyword>
<feature type="transmembrane region" description="Helical" evidence="6">
    <location>
        <begin position="397"/>
        <end position="415"/>
    </location>
</feature>
<dbReference type="EMBL" id="KZ679272">
    <property type="protein sequence ID" value="PTB35951.1"/>
    <property type="molecule type" value="Genomic_DNA"/>
</dbReference>
<evidence type="ECO:0000313" key="9">
    <source>
        <dbReference type="Proteomes" id="UP000240493"/>
    </source>
</evidence>
<evidence type="ECO:0000256" key="4">
    <source>
        <dbReference type="ARBA" id="ARBA00023136"/>
    </source>
</evidence>
<feature type="transmembrane region" description="Helical" evidence="6">
    <location>
        <begin position="128"/>
        <end position="150"/>
    </location>
</feature>
<dbReference type="PROSITE" id="PS50850">
    <property type="entry name" value="MFS"/>
    <property type="match status" value="1"/>
</dbReference>
<dbReference type="Proteomes" id="UP000240493">
    <property type="component" value="Unassembled WGS sequence"/>
</dbReference>
<comment type="subcellular location">
    <subcellularLocation>
        <location evidence="1">Membrane</location>
        <topology evidence="1">Multi-pass membrane protein</topology>
    </subcellularLocation>
</comment>